<dbReference type="InParanoid" id="A0A2V0PJ99"/>
<keyword evidence="5 6" id="KW-0067">ATP-binding</keyword>
<keyword evidence="3 6" id="KW-0547">Nucleotide-binding</keyword>
<dbReference type="Pfam" id="PF00069">
    <property type="entry name" value="Pkinase"/>
    <property type="match status" value="1"/>
</dbReference>
<evidence type="ECO:0000256" key="3">
    <source>
        <dbReference type="ARBA" id="ARBA00022741"/>
    </source>
</evidence>
<evidence type="ECO:0000259" key="7">
    <source>
        <dbReference type="PROSITE" id="PS50011"/>
    </source>
</evidence>
<dbReference type="PANTHER" id="PTHR24349">
    <property type="entry name" value="SERINE/THREONINE-PROTEIN KINASE"/>
    <property type="match status" value="1"/>
</dbReference>
<evidence type="ECO:0000256" key="4">
    <source>
        <dbReference type="ARBA" id="ARBA00022777"/>
    </source>
</evidence>
<dbReference type="PROSITE" id="PS00107">
    <property type="entry name" value="PROTEIN_KINASE_ATP"/>
    <property type="match status" value="1"/>
</dbReference>
<comment type="caution">
    <text evidence="8">The sequence shown here is derived from an EMBL/GenBank/DDBJ whole genome shotgun (WGS) entry which is preliminary data.</text>
</comment>
<name>A0A2V0PJ99_9CHLO</name>
<dbReference type="InterPro" id="IPR000719">
    <property type="entry name" value="Prot_kinase_dom"/>
</dbReference>
<organism evidence="8 9">
    <name type="scientific">Raphidocelis subcapitata</name>
    <dbReference type="NCBI Taxonomy" id="307507"/>
    <lineage>
        <taxon>Eukaryota</taxon>
        <taxon>Viridiplantae</taxon>
        <taxon>Chlorophyta</taxon>
        <taxon>core chlorophytes</taxon>
        <taxon>Chlorophyceae</taxon>
        <taxon>CS clade</taxon>
        <taxon>Sphaeropleales</taxon>
        <taxon>Selenastraceae</taxon>
        <taxon>Raphidocelis</taxon>
    </lineage>
</organism>
<dbReference type="Gene3D" id="1.10.510.10">
    <property type="entry name" value="Transferase(Phosphotransferase) domain 1"/>
    <property type="match status" value="1"/>
</dbReference>
<dbReference type="GO" id="GO:0005524">
    <property type="term" value="F:ATP binding"/>
    <property type="evidence" value="ECO:0007669"/>
    <property type="project" value="UniProtKB-UniRule"/>
</dbReference>
<evidence type="ECO:0000256" key="6">
    <source>
        <dbReference type="PROSITE-ProRule" id="PRU10141"/>
    </source>
</evidence>
<protein>
    <submittedName>
        <fullName evidence="8">Calcium-dependent kinase</fullName>
    </submittedName>
</protein>
<evidence type="ECO:0000313" key="9">
    <source>
        <dbReference type="Proteomes" id="UP000247498"/>
    </source>
</evidence>
<gene>
    <name evidence="8" type="ORF">Rsub_11034</name>
</gene>
<proteinExistence type="predicted"/>
<dbReference type="SUPFAM" id="SSF56112">
    <property type="entry name" value="Protein kinase-like (PK-like)"/>
    <property type="match status" value="1"/>
</dbReference>
<keyword evidence="9" id="KW-1185">Reference proteome</keyword>
<keyword evidence="2" id="KW-0808">Transferase</keyword>
<dbReference type="PROSITE" id="PS50011">
    <property type="entry name" value="PROTEIN_KINASE_DOM"/>
    <property type="match status" value="1"/>
</dbReference>
<evidence type="ECO:0000256" key="5">
    <source>
        <dbReference type="ARBA" id="ARBA00022840"/>
    </source>
</evidence>
<dbReference type="InterPro" id="IPR011009">
    <property type="entry name" value="Kinase-like_dom_sf"/>
</dbReference>
<accession>A0A2V0PJ99</accession>
<keyword evidence="1" id="KW-0723">Serine/threonine-protein kinase</keyword>
<keyword evidence="4 8" id="KW-0418">Kinase</keyword>
<feature type="domain" description="Protein kinase" evidence="7">
    <location>
        <begin position="88"/>
        <end position="225"/>
    </location>
</feature>
<evidence type="ECO:0000313" key="8">
    <source>
        <dbReference type="EMBL" id="GBF97387.1"/>
    </source>
</evidence>
<dbReference type="OrthoDB" id="40902at2759"/>
<evidence type="ECO:0000256" key="1">
    <source>
        <dbReference type="ARBA" id="ARBA00022527"/>
    </source>
</evidence>
<dbReference type="EMBL" id="BDRX01000097">
    <property type="protein sequence ID" value="GBF97387.1"/>
    <property type="molecule type" value="Genomic_DNA"/>
</dbReference>
<dbReference type="SMART" id="SM00220">
    <property type="entry name" value="S_TKc"/>
    <property type="match status" value="1"/>
</dbReference>
<dbReference type="GO" id="GO:0004674">
    <property type="term" value="F:protein serine/threonine kinase activity"/>
    <property type="evidence" value="ECO:0007669"/>
    <property type="project" value="UniProtKB-KW"/>
</dbReference>
<feature type="binding site" evidence="6">
    <location>
        <position position="117"/>
    </location>
    <ligand>
        <name>ATP</name>
        <dbReference type="ChEBI" id="CHEBI:30616"/>
    </ligand>
</feature>
<dbReference type="AlphaFoldDB" id="A0A2V0PJ99"/>
<dbReference type="InterPro" id="IPR050205">
    <property type="entry name" value="CDPK_Ser/Thr_kinases"/>
</dbReference>
<sequence>MRAAGLSHRAAAGCRAAAAAGRRMARPRPLARAPARGRARRALAPVALLDYVASISDDGVLRLPARTELSADEIKQVFGFPRRIFDRYTMGKVIGAGSFGTVREAFDKATGARYAVKTVSKVPKRGAPTPRYLLKLRAEVEVMAQLGVSLNAVALIDAFEDDANVHMVMELCEGGALLERVESRAYSEAYIAGLVRSILRFIAQCHAKGIVYRDVKPAPVLKTPL</sequence>
<evidence type="ECO:0000256" key="2">
    <source>
        <dbReference type="ARBA" id="ARBA00022679"/>
    </source>
</evidence>
<reference evidence="8 9" key="1">
    <citation type="journal article" date="2018" name="Sci. Rep.">
        <title>Raphidocelis subcapitata (=Pseudokirchneriella subcapitata) provides an insight into genome evolution and environmental adaptations in the Sphaeropleales.</title>
        <authorList>
            <person name="Suzuki S."/>
            <person name="Yamaguchi H."/>
            <person name="Nakajima N."/>
            <person name="Kawachi M."/>
        </authorList>
    </citation>
    <scope>NUCLEOTIDE SEQUENCE [LARGE SCALE GENOMIC DNA]</scope>
    <source>
        <strain evidence="8 9">NIES-35</strain>
    </source>
</reference>
<dbReference type="Proteomes" id="UP000247498">
    <property type="component" value="Unassembled WGS sequence"/>
</dbReference>
<dbReference type="InterPro" id="IPR017441">
    <property type="entry name" value="Protein_kinase_ATP_BS"/>
</dbReference>